<evidence type="ECO:0000313" key="2">
    <source>
        <dbReference type="EMBL" id="CAJ1375548.1"/>
    </source>
</evidence>
<comment type="caution">
    <text evidence="2">The sequence shown here is derived from an EMBL/GenBank/DDBJ whole genome shotgun (WGS) entry which is preliminary data.</text>
</comment>
<accession>A0AA36HUE5</accession>
<name>A0AA36HUE5_9DINO</name>
<dbReference type="Proteomes" id="UP001178507">
    <property type="component" value="Unassembled WGS sequence"/>
</dbReference>
<keyword evidence="1" id="KW-0732">Signal</keyword>
<organism evidence="2 3">
    <name type="scientific">Effrenium voratum</name>
    <dbReference type="NCBI Taxonomy" id="2562239"/>
    <lineage>
        <taxon>Eukaryota</taxon>
        <taxon>Sar</taxon>
        <taxon>Alveolata</taxon>
        <taxon>Dinophyceae</taxon>
        <taxon>Suessiales</taxon>
        <taxon>Symbiodiniaceae</taxon>
        <taxon>Effrenium</taxon>
    </lineage>
</organism>
<feature type="chain" id="PRO_5041338241" evidence="1">
    <location>
        <begin position="26"/>
        <end position="139"/>
    </location>
</feature>
<evidence type="ECO:0000313" key="3">
    <source>
        <dbReference type="Proteomes" id="UP001178507"/>
    </source>
</evidence>
<feature type="signal peptide" evidence="1">
    <location>
        <begin position="1"/>
        <end position="25"/>
    </location>
</feature>
<reference evidence="2" key="1">
    <citation type="submission" date="2023-08" db="EMBL/GenBank/DDBJ databases">
        <authorList>
            <person name="Chen Y."/>
            <person name="Shah S."/>
            <person name="Dougan E. K."/>
            <person name="Thang M."/>
            <person name="Chan C."/>
        </authorList>
    </citation>
    <scope>NUCLEOTIDE SEQUENCE</scope>
</reference>
<dbReference type="SUPFAM" id="SSF51735">
    <property type="entry name" value="NAD(P)-binding Rossmann-fold domains"/>
    <property type="match status" value="1"/>
</dbReference>
<dbReference type="Gene3D" id="3.40.50.720">
    <property type="entry name" value="NAD(P)-binding Rossmann-like Domain"/>
    <property type="match status" value="1"/>
</dbReference>
<proteinExistence type="predicted"/>
<keyword evidence="3" id="KW-1185">Reference proteome</keyword>
<dbReference type="EMBL" id="CAUJNA010000329">
    <property type="protein sequence ID" value="CAJ1375548.1"/>
    <property type="molecule type" value="Genomic_DNA"/>
</dbReference>
<protein>
    <submittedName>
        <fullName evidence="2">Uncharacterized protein</fullName>
    </submittedName>
</protein>
<evidence type="ECO:0000256" key="1">
    <source>
        <dbReference type="SAM" id="SignalP"/>
    </source>
</evidence>
<dbReference type="InterPro" id="IPR036291">
    <property type="entry name" value="NAD(P)-bd_dom_sf"/>
</dbReference>
<gene>
    <name evidence="2" type="ORF">EVOR1521_LOCUS4808</name>
</gene>
<sequence length="139" mass="14886">MQQIGSRVTMTAWWRVLFLIQGAAAQIPEGMSVSYYTNLPGKKILIWGGETGEGLEMSQFVHSRCSLLLLVGKDAQVTESAVATILSQPPRAGTCPPGVDPVVSWDSGDVSNASYVLQLTARFESALGGPPDIAWNYAT</sequence>
<dbReference type="AlphaFoldDB" id="A0AA36HUE5"/>